<accession>A0AAD0SSL4</accession>
<dbReference type="RefSeq" id="WP_118886804.1">
    <property type="nucleotide sequence ID" value="NZ_CP032100.1"/>
</dbReference>
<dbReference type="EMBL" id="CP032100">
    <property type="protein sequence ID" value="AXX90275.1"/>
    <property type="molecule type" value="Genomic_DNA"/>
</dbReference>
<keyword evidence="2" id="KW-1185">Reference proteome</keyword>
<reference evidence="1 2" key="1">
    <citation type="submission" date="2018-08" db="EMBL/GenBank/DDBJ databases">
        <title>Complete genome of the Arcobacter suis type strain LMG 26152.</title>
        <authorList>
            <person name="Miller W.G."/>
            <person name="Yee E."/>
            <person name="Bono J.L."/>
        </authorList>
    </citation>
    <scope>NUCLEOTIDE SEQUENCE [LARGE SCALE GENOMIC DNA]</scope>
    <source>
        <strain evidence="1 2">CECT 7833</strain>
    </source>
</reference>
<dbReference type="KEGG" id="asui:ASUIS_1808"/>
<organism evidence="1 2">
    <name type="scientific">Arcobacter suis CECT 7833</name>
    <dbReference type="NCBI Taxonomy" id="663365"/>
    <lineage>
        <taxon>Bacteria</taxon>
        <taxon>Pseudomonadati</taxon>
        <taxon>Campylobacterota</taxon>
        <taxon>Epsilonproteobacteria</taxon>
        <taxon>Campylobacterales</taxon>
        <taxon>Arcobacteraceae</taxon>
        <taxon>Arcobacter</taxon>
    </lineage>
</organism>
<protein>
    <submittedName>
        <fullName evidence="1">Uncharacterized protein</fullName>
    </submittedName>
</protein>
<evidence type="ECO:0000313" key="2">
    <source>
        <dbReference type="Proteomes" id="UP000263040"/>
    </source>
</evidence>
<dbReference type="AlphaFoldDB" id="A0AAD0SSL4"/>
<gene>
    <name evidence="1" type="ORF">ASUIS_1808</name>
</gene>
<proteinExistence type="predicted"/>
<name>A0AAD0SSL4_9BACT</name>
<sequence>MNQIINKTSYINEELILEDINQNDDLEALIYRIIDACPYDFEFIPTIASFKYLSYFDQINEFKNVRYFYKMYKLMDMLCVYKTLIQRYEELNNSDYKNSSLKQTSQLAIFCDDKHLFESCQITAIKIYKEYFFTHKNTSINDNVLAHSLNHILDEFFEESYTSKLKEKDVLRLVKVRTKFMGVEVWEFL</sequence>
<dbReference type="Proteomes" id="UP000263040">
    <property type="component" value="Chromosome"/>
</dbReference>
<evidence type="ECO:0000313" key="1">
    <source>
        <dbReference type="EMBL" id="AXX90275.1"/>
    </source>
</evidence>